<dbReference type="Proteomes" id="UP000535838">
    <property type="component" value="Unassembled WGS sequence"/>
</dbReference>
<dbReference type="EMBL" id="JACJVQ010000033">
    <property type="protein sequence ID" value="MBB6638469.1"/>
    <property type="molecule type" value="Genomic_DNA"/>
</dbReference>
<sequence length="160" mass="18305">MHKLVFVVLMLTLWWFLQAVQLDEELALSVVHEGKRAVDRAAHAAAQQLDDEKLELGVLAIDSEEAVAAARLYLRENLRLEPDLTPRADGYLRDAVEVKVLDIVDETKPFPYVYRNEQYDYEVAFRRPGVVLIVNIVYPRVFAALPPIEWELKGAAELVY</sequence>
<accession>A0A841T6A4</accession>
<dbReference type="AlphaFoldDB" id="A0A841T6A4"/>
<dbReference type="RefSeq" id="WP_185123675.1">
    <property type="nucleotide sequence ID" value="NZ_JACJVQ010000033.1"/>
</dbReference>
<evidence type="ECO:0000313" key="1">
    <source>
        <dbReference type="EMBL" id="MBB6638469.1"/>
    </source>
</evidence>
<evidence type="ECO:0000313" key="2">
    <source>
        <dbReference type="Proteomes" id="UP000535838"/>
    </source>
</evidence>
<reference evidence="1 2" key="1">
    <citation type="submission" date="2020-08" db="EMBL/GenBank/DDBJ databases">
        <title>Cohnella phylogeny.</title>
        <authorList>
            <person name="Dunlap C."/>
        </authorList>
    </citation>
    <scope>NUCLEOTIDE SEQUENCE [LARGE SCALE GENOMIC DNA]</scope>
    <source>
        <strain evidence="1 2">DSM 25241</strain>
    </source>
</reference>
<comment type="caution">
    <text evidence="1">The sequence shown here is derived from an EMBL/GenBank/DDBJ whole genome shotgun (WGS) entry which is preliminary data.</text>
</comment>
<keyword evidence="2" id="KW-1185">Reference proteome</keyword>
<gene>
    <name evidence="1" type="ORF">H7B67_30415</name>
</gene>
<organism evidence="1 2">
    <name type="scientific">Cohnella thailandensis</name>
    <dbReference type="NCBI Taxonomy" id="557557"/>
    <lineage>
        <taxon>Bacteria</taxon>
        <taxon>Bacillati</taxon>
        <taxon>Bacillota</taxon>
        <taxon>Bacilli</taxon>
        <taxon>Bacillales</taxon>
        <taxon>Paenibacillaceae</taxon>
        <taxon>Cohnella</taxon>
    </lineage>
</organism>
<name>A0A841T6A4_9BACL</name>
<protein>
    <submittedName>
        <fullName evidence="1">Uncharacterized protein</fullName>
    </submittedName>
</protein>
<proteinExistence type="predicted"/>